<dbReference type="Pfam" id="PF01918">
    <property type="entry name" value="Alba"/>
    <property type="match status" value="1"/>
</dbReference>
<name>A0A540MPS1_MALBA</name>
<dbReference type="PANTHER" id="PTHR31947">
    <property type="entry name" value="DNA/RNA-BINDING PROTEIN ALBA 3"/>
    <property type="match status" value="1"/>
</dbReference>
<accession>A0A540MPS1</accession>
<dbReference type="PANTHER" id="PTHR31947:SF19">
    <property type="entry name" value="ALBA DNA_RNA-BINDING PROTEIN"/>
    <property type="match status" value="1"/>
</dbReference>
<keyword evidence="3" id="KW-1185">Reference proteome</keyword>
<protein>
    <recommendedName>
        <fullName evidence="1">DNA/RNA-binding protein Alba-like domain-containing protein</fullName>
    </recommendedName>
</protein>
<reference evidence="2 3" key="1">
    <citation type="journal article" date="2019" name="G3 (Bethesda)">
        <title>Sequencing of a Wild Apple (Malus baccata) Genome Unravels the Differences Between Cultivated and Wild Apple Species Regarding Disease Resistance and Cold Tolerance.</title>
        <authorList>
            <person name="Chen X."/>
        </authorList>
    </citation>
    <scope>NUCLEOTIDE SEQUENCE [LARGE SCALE GENOMIC DNA]</scope>
    <source>
        <strain evidence="3">cv. Shandingzi</strain>
        <tissue evidence="2">Leaves</tissue>
    </source>
</reference>
<dbReference type="InterPro" id="IPR014560">
    <property type="entry name" value="UCP030333_Alba"/>
</dbReference>
<feature type="domain" description="DNA/RNA-binding protein Alba-like" evidence="1">
    <location>
        <begin position="72"/>
        <end position="127"/>
    </location>
</feature>
<evidence type="ECO:0000313" key="3">
    <source>
        <dbReference type="Proteomes" id="UP000315295"/>
    </source>
</evidence>
<evidence type="ECO:0000259" key="1">
    <source>
        <dbReference type="Pfam" id="PF01918"/>
    </source>
</evidence>
<comment type="caution">
    <text evidence="2">The sequence shown here is derived from an EMBL/GenBank/DDBJ whole genome shotgun (WGS) entry which is preliminary data.</text>
</comment>
<dbReference type="AlphaFoldDB" id="A0A540MPS1"/>
<organism evidence="2 3">
    <name type="scientific">Malus baccata</name>
    <name type="common">Siberian crab apple</name>
    <name type="synonym">Pyrus baccata</name>
    <dbReference type="NCBI Taxonomy" id="106549"/>
    <lineage>
        <taxon>Eukaryota</taxon>
        <taxon>Viridiplantae</taxon>
        <taxon>Streptophyta</taxon>
        <taxon>Embryophyta</taxon>
        <taxon>Tracheophyta</taxon>
        <taxon>Spermatophyta</taxon>
        <taxon>Magnoliopsida</taxon>
        <taxon>eudicotyledons</taxon>
        <taxon>Gunneridae</taxon>
        <taxon>Pentapetalae</taxon>
        <taxon>rosids</taxon>
        <taxon>fabids</taxon>
        <taxon>Rosales</taxon>
        <taxon>Rosaceae</taxon>
        <taxon>Amygdaloideae</taxon>
        <taxon>Maleae</taxon>
        <taxon>Malus</taxon>
    </lineage>
</organism>
<dbReference type="Gene3D" id="3.30.110.20">
    <property type="entry name" value="Alba-like domain"/>
    <property type="match status" value="1"/>
</dbReference>
<dbReference type="SUPFAM" id="SSF82704">
    <property type="entry name" value="AlbA-like"/>
    <property type="match status" value="1"/>
</dbReference>
<dbReference type="EMBL" id="VIEB01000206">
    <property type="protein sequence ID" value="TQE00791.1"/>
    <property type="molecule type" value="Genomic_DNA"/>
</dbReference>
<sequence>MESSAIVVLADGIKATVTVNDNKPAVVATGGGACGVGEAIATCGVGEAIATCEGGDVATAETQKTKKLKNKNRIHISHTKRPFFFYCNLAKRYIKQYNAVELSALGMAIPTLITIAESLKSNGVAVEKSISTSTVVSKLDGEDGRIVFKAQLAILLGKAEELEETAVPVAAA</sequence>
<gene>
    <name evidence="2" type="ORF">C1H46_013586</name>
</gene>
<dbReference type="GO" id="GO:0005634">
    <property type="term" value="C:nucleus"/>
    <property type="evidence" value="ECO:0007669"/>
    <property type="project" value="TreeGrafter"/>
</dbReference>
<proteinExistence type="predicted"/>
<evidence type="ECO:0000313" key="2">
    <source>
        <dbReference type="EMBL" id="TQE00791.1"/>
    </source>
</evidence>
<dbReference type="InterPro" id="IPR002775">
    <property type="entry name" value="DNA/RNA-bd_Alba-like"/>
</dbReference>
<dbReference type="Proteomes" id="UP000315295">
    <property type="component" value="Unassembled WGS sequence"/>
</dbReference>
<dbReference type="InterPro" id="IPR036882">
    <property type="entry name" value="Alba-like_dom_sf"/>
</dbReference>
<dbReference type="GO" id="GO:0003723">
    <property type="term" value="F:RNA binding"/>
    <property type="evidence" value="ECO:0007669"/>
    <property type="project" value="TreeGrafter"/>
</dbReference>
<dbReference type="STRING" id="106549.A0A540MPS1"/>